<dbReference type="EMBL" id="MJFZ01000089">
    <property type="protein sequence ID" value="RAW38406.1"/>
    <property type="molecule type" value="Genomic_DNA"/>
</dbReference>
<dbReference type="InterPro" id="IPR031825">
    <property type="entry name" value="RXLR"/>
</dbReference>
<keyword evidence="4 5" id="KW-0732">Signal</keyword>
<dbReference type="Proteomes" id="UP000760860">
    <property type="component" value="Unassembled WGS sequence"/>
</dbReference>
<comment type="caution">
    <text evidence="12">The sequence shown here is derived from an EMBL/GenBank/DDBJ whole genome shotgun (WGS) entry which is preliminary data.</text>
</comment>
<protein>
    <recommendedName>
        <fullName evidence="5">RxLR effector protein</fullName>
    </recommendedName>
</protein>
<dbReference type="VEuPathDB" id="FungiDB:PC110_g5344"/>
<comment type="similarity">
    <text evidence="2 5">Belongs to the RxLR effector family.</text>
</comment>
<evidence type="ECO:0000256" key="1">
    <source>
        <dbReference type="ARBA" id="ARBA00004613"/>
    </source>
</evidence>
<comment type="domain">
    <text evidence="5">The RxLR-dEER motif acts to carry the protein into the host cell cytoplasm through binding to cell surface phosphatidylinositol-3-phosphate.</text>
</comment>
<keyword evidence="13" id="KW-1185">Reference proteome</keyword>
<dbReference type="Proteomes" id="UP000774804">
    <property type="component" value="Unassembled WGS sequence"/>
</dbReference>
<evidence type="ECO:0000313" key="9">
    <source>
        <dbReference type="EMBL" id="KAG2975400.1"/>
    </source>
</evidence>
<dbReference type="Proteomes" id="UP000697107">
    <property type="component" value="Unassembled WGS sequence"/>
</dbReference>
<gene>
    <name evidence="11" type="ORF">JG687_00019420</name>
    <name evidence="12" type="ORF">PC110_g5344</name>
    <name evidence="6" type="ORF">PC113_g14816</name>
    <name evidence="8" type="ORF">PC115_g7288</name>
    <name evidence="7" type="ORF">PC117_g15484</name>
    <name evidence="9" type="ORF">PC118_g13954</name>
    <name evidence="10" type="ORF">PC129_g12919</name>
</gene>
<sequence length="119" mass="13063">MRFSQFVVLAAVAFVLCCSTDVAADNTAQNPNLATNVSPSGAHRYLKGSKTTTDLDAVDEERVGATTPKFKQLFGSISFPKISNLPGLKQIKAALIKRDTKRIERLRQKRNSNAKTYGF</sequence>
<feature type="signal peptide" evidence="5">
    <location>
        <begin position="1"/>
        <end position="24"/>
    </location>
</feature>
<dbReference type="EMBL" id="RCMK01000518">
    <property type="protein sequence ID" value="KAG2924114.1"/>
    <property type="molecule type" value="Genomic_DNA"/>
</dbReference>
<proteinExistence type="inferred from homology"/>
<evidence type="ECO:0000256" key="4">
    <source>
        <dbReference type="ARBA" id="ARBA00022729"/>
    </source>
</evidence>
<dbReference type="EMBL" id="JAENGZ010003281">
    <property type="protein sequence ID" value="KAG6941836.1"/>
    <property type="molecule type" value="Genomic_DNA"/>
</dbReference>
<dbReference type="EMBL" id="RCMG01000527">
    <property type="protein sequence ID" value="KAG2852677.1"/>
    <property type="molecule type" value="Genomic_DNA"/>
</dbReference>
<dbReference type="Pfam" id="PF16810">
    <property type="entry name" value="RXLR"/>
    <property type="match status" value="1"/>
</dbReference>
<dbReference type="Proteomes" id="UP000251314">
    <property type="component" value="Unassembled WGS sequence"/>
</dbReference>
<dbReference type="EMBL" id="RCMV01000501">
    <property type="protein sequence ID" value="KAG3216217.1"/>
    <property type="molecule type" value="Genomic_DNA"/>
</dbReference>
<keyword evidence="3 5" id="KW-0964">Secreted</keyword>
<dbReference type="EMBL" id="RCML01000495">
    <property type="protein sequence ID" value="KAG2975400.1"/>
    <property type="molecule type" value="Genomic_DNA"/>
</dbReference>
<reference evidence="12 13" key="1">
    <citation type="submission" date="2018-01" db="EMBL/GenBank/DDBJ databases">
        <title>Draft genome of the strawberry crown rot pathogen Phytophthora cactorum.</title>
        <authorList>
            <person name="Armitage A.D."/>
            <person name="Lysoe E."/>
            <person name="Nellist C.F."/>
            <person name="Harrison R.J."/>
            <person name="Brurberg M.B."/>
        </authorList>
    </citation>
    <scope>NUCLEOTIDE SEQUENCE [LARGE SCALE GENOMIC DNA]</scope>
    <source>
        <strain evidence="12 13">10300</strain>
    </source>
</reference>
<organism evidence="12 13">
    <name type="scientific">Phytophthora cactorum</name>
    <dbReference type="NCBI Taxonomy" id="29920"/>
    <lineage>
        <taxon>Eukaryota</taxon>
        <taxon>Sar</taxon>
        <taxon>Stramenopiles</taxon>
        <taxon>Oomycota</taxon>
        <taxon>Peronosporomycetes</taxon>
        <taxon>Peronosporales</taxon>
        <taxon>Peronosporaceae</taxon>
        <taxon>Phytophthora</taxon>
    </lineage>
</organism>
<evidence type="ECO:0000256" key="5">
    <source>
        <dbReference type="RuleBase" id="RU367124"/>
    </source>
</evidence>
<evidence type="ECO:0000313" key="6">
    <source>
        <dbReference type="EMBL" id="KAG2852677.1"/>
    </source>
</evidence>
<dbReference type="AlphaFoldDB" id="A0A329SR67"/>
<evidence type="ECO:0000313" key="10">
    <source>
        <dbReference type="EMBL" id="KAG3216217.1"/>
    </source>
</evidence>
<reference evidence="11" key="3">
    <citation type="submission" date="2021-01" db="EMBL/GenBank/DDBJ databases">
        <title>Phytophthora aleatoria, a newly-described species from Pinus radiata is distinct from Phytophthora cactorum isolates based on comparative genomics.</title>
        <authorList>
            <person name="Mcdougal R."/>
            <person name="Panda P."/>
            <person name="Williams N."/>
            <person name="Studholme D.J."/>
        </authorList>
    </citation>
    <scope>NUCLEOTIDE SEQUENCE</scope>
    <source>
        <strain evidence="11">NZFS 3830</strain>
    </source>
</reference>
<dbReference type="OrthoDB" id="97448at2759"/>
<comment type="function">
    <text evidence="5">Effector that suppresses plant defense responses during pathogen infection.</text>
</comment>
<dbReference type="EMBL" id="RCMI01000173">
    <property type="protein sequence ID" value="KAG2928116.1"/>
    <property type="molecule type" value="Genomic_DNA"/>
</dbReference>
<evidence type="ECO:0000313" key="7">
    <source>
        <dbReference type="EMBL" id="KAG2924114.1"/>
    </source>
</evidence>
<accession>A0A329SR67</accession>
<evidence type="ECO:0000256" key="3">
    <source>
        <dbReference type="ARBA" id="ARBA00022525"/>
    </source>
</evidence>
<evidence type="ECO:0000313" key="12">
    <source>
        <dbReference type="EMBL" id="RAW38406.1"/>
    </source>
</evidence>
<dbReference type="Proteomes" id="UP000736787">
    <property type="component" value="Unassembled WGS sequence"/>
</dbReference>
<dbReference type="Proteomes" id="UP000735874">
    <property type="component" value="Unassembled WGS sequence"/>
</dbReference>
<feature type="chain" id="PRO_5044947964" description="RxLR effector protein" evidence="5">
    <location>
        <begin position="25"/>
        <end position="119"/>
    </location>
</feature>
<reference evidence="10" key="2">
    <citation type="submission" date="2018-05" db="EMBL/GenBank/DDBJ databases">
        <title>Effector identification in a new, highly contiguous assembly of the strawberry crown rot pathogen Phytophthora cactorum.</title>
        <authorList>
            <person name="Armitage A.D."/>
            <person name="Nellist C.F."/>
            <person name="Bates H."/>
            <person name="Vickerstaff R.J."/>
            <person name="Harrison R.J."/>
        </authorList>
    </citation>
    <scope>NUCLEOTIDE SEQUENCE</scope>
    <source>
        <strain evidence="6">15-7</strain>
        <strain evidence="8">4032</strain>
        <strain evidence="7">4040</strain>
        <strain evidence="9">P415</strain>
        <strain evidence="10">P421</strain>
    </source>
</reference>
<evidence type="ECO:0000256" key="2">
    <source>
        <dbReference type="ARBA" id="ARBA00010400"/>
    </source>
</evidence>
<evidence type="ECO:0000313" key="13">
    <source>
        <dbReference type="Proteomes" id="UP000251314"/>
    </source>
</evidence>
<evidence type="ECO:0000313" key="8">
    <source>
        <dbReference type="EMBL" id="KAG2928116.1"/>
    </source>
</evidence>
<evidence type="ECO:0000313" key="11">
    <source>
        <dbReference type="EMBL" id="KAG6941836.1"/>
    </source>
</evidence>
<name>A0A329SR67_9STRA</name>
<comment type="subcellular location">
    <subcellularLocation>
        <location evidence="1 5">Secreted</location>
    </subcellularLocation>
</comment>
<dbReference type="Proteomes" id="UP000688947">
    <property type="component" value="Unassembled WGS sequence"/>
</dbReference>